<dbReference type="KEGG" id="lrug:AB8B22_09320"/>
<dbReference type="InterPro" id="IPR017871">
    <property type="entry name" value="ABC_transporter-like_CS"/>
</dbReference>
<dbReference type="PANTHER" id="PTHR43776">
    <property type="entry name" value="TRANSPORT ATP-BINDING PROTEIN"/>
    <property type="match status" value="1"/>
</dbReference>
<sequence>MNKEIKNKNNILLKASNITKSYTQKKFLKKFVKTVLNDVSLSLEQGKCLGIIGESGSGKSTLGRIITGIEKADSGIVEFEGKNIHQKENRNVKNDISIVFQNYVSSVNPRFSVAQIIAEPLIISFQVNKSKIDKKKIDDEVKKLIKIVGLSEEFLERFPNELSGGQLQRVCIARAIVTKPKFILLDEAVSSLDVSTQVEILDLLQKLKKEYNLSYIFITHDLLTITYICDSVIFFKDGKIEEKINDIRNLKNIKKDYSKRLLEAVIEF</sequence>
<dbReference type="GO" id="GO:0055085">
    <property type="term" value="P:transmembrane transport"/>
    <property type="evidence" value="ECO:0007669"/>
    <property type="project" value="UniProtKB-ARBA"/>
</dbReference>
<dbReference type="Gene3D" id="3.40.50.300">
    <property type="entry name" value="P-loop containing nucleotide triphosphate hydrolases"/>
    <property type="match status" value="1"/>
</dbReference>
<proteinExistence type="predicted"/>
<dbReference type="PROSITE" id="PS50893">
    <property type="entry name" value="ABC_TRANSPORTER_2"/>
    <property type="match status" value="1"/>
</dbReference>
<dbReference type="PROSITE" id="PS00211">
    <property type="entry name" value="ABC_TRANSPORTER_1"/>
    <property type="match status" value="1"/>
</dbReference>
<keyword evidence="2" id="KW-0547">Nucleotide-binding</keyword>
<dbReference type="InterPro" id="IPR027417">
    <property type="entry name" value="P-loop_NTPase"/>
</dbReference>
<dbReference type="InterPro" id="IPR050319">
    <property type="entry name" value="ABC_transp_ATP-bind"/>
</dbReference>
<dbReference type="SUPFAM" id="SSF52540">
    <property type="entry name" value="P-loop containing nucleoside triphosphate hydrolases"/>
    <property type="match status" value="1"/>
</dbReference>
<evidence type="ECO:0000313" key="5">
    <source>
        <dbReference type="EMBL" id="XDU66593.1"/>
    </source>
</evidence>
<evidence type="ECO:0000256" key="2">
    <source>
        <dbReference type="ARBA" id="ARBA00022741"/>
    </source>
</evidence>
<dbReference type="SMART" id="SM00382">
    <property type="entry name" value="AAA"/>
    <property type="match status" value="1"/>
</dbReference>
<dbReference type="Pfam" id="PF00005">
    <property type="entry name" value="ABC_tran"/>
    <property type="match status" value="1"/>
</dbReference>
<reference evidence="5" key="1">
    <citation type="submission" date="2024-07" db="EMBL/GenBank/DDBJ databases">
        <authorList>
            <person name="Li X.-J."/>
            <person name="Wang X."/>
        </authorList>
    </citation>
    <scope>NUCLEOTIDE SEQUENCE</scope>
    <source>
        <strain evidence="5">HSP-334</strain>
    </source>
</reference>
<dbReference type="InterPro" id="IPR003439">
    <property type="entry name" value="ABC_transporter-like_ATP-bd"/>
</dbReference>
<dbReference type="RefSeq" id="WP_369710902.1">
    <property type="nucleotide sequence ID" value="NZ_CP165644.1"/>
</dbReference>
<protein>
    <submittedName>
        <fullName evidence="5">ABC transporter ATP-binding protein</fullName>
    </submittedName>
</protein>
<dbReference type="GO" id="GO:0016887">
    <property type="term" value="F:ATP hydrolysis activity"/>
    <property type="evidence" value="ECO:0007669"/>
    <property type="project" value="InterPro"/>
</dbReference>
<dbReference type="EMBL" id="CP165644">
    <property type="protein sequence ID" value="XDU66593.1"/>
    <property type="molecule type" value="Genomic_DNA"/>
</dbReference>
<dbReference type="CDD" id="cd03257">
    <property type="entry name" value="ABC_NikE_OppD_transporters"/>
    <property type="match status" value="1"/>
</dbReference>
<keyword evidence="1" id="KW-0813">Transport</keyword>
<feature type="domain" description="ABC transporter" evidence="4">
    <location>
        <begin position="13"/>
        <end position="262"/>
    </location>
</feature>
<dbReference type="GO" id="GO:0005524">
    <property type="term" value="F:ATP binding"/>
    <property type="evidence" value="ECO:0007669"/>
    <property type="project" value="UniProtKB-KW"/>
</dbReference>
<dbReference type="InterPro" id="IPR003593">
    <property type="entry name" value="AAA+_ATPase"/>
</dbReference>
<accession>A0AB39VFW4</accession>
<keyword evidence="3 5" id="KW-0067">ATP-binding</keyword>
<gene>
    <name evidence="5" type="ORF">AB8B22_09320</name>
</gene>
<evidence type="ECO:0000259" key="4">
    <source>
        <dbReference type="PROSITE" id="PS50893"/>
    </source>
</evidence>
<evidence type="ECO:0000256" key="3">
    <source>
        <dbReference type="ARBA" id="ARBA00022840"/>
    </source>
</evidence>
<organism evidence="5">
    <name type="scientific">Leptotrichia rugosa</name>
    <dbReference type="NCBI Taxonomy" id="3239302"/>
    <lineage>
        <taxon>Bacteria</taxon>
        <taxon>Fusobacteriati</taxon>
        <taxon>Fusobacteriota</taxon>
        <taxon>Fusobacteriia</taxon>
        <taxon>Fusobacteriales</taxon>
        <taxon>Leptotrichiaceae</taxon>
        <taxon>Leptotrichia</taxon>
    </lineage>
</organism>
<dbReference type="AlphaFoldDB" id="A0AB39VFW4"/>
<evidence type="ECO:0000256" key="1">
    <source>
        <dbReference type="ARBA" id="ARBA00022448"/>
    </source>
</evidence>
<name>A0AB39VFW4_9FUSO</name>
<dbReference type="PANTHER" id="PTHR43776:SF8">
    <property type="entry name" value="ABC TRANSPORTER, ATP-BINDING PROTEIN"/>
    <property type="match status" value="1"/>
</dbReference>